<keyword evidence="5" id="KW-0449">Lipoprotein</keyword>
<protein>
    <recommendedName>
        <fullName evidence="9">LppP/LprE lipoprotein</fullName>
    </recommendedName>
</protein>
<evidence type="ECO:0000256" key="3">
    <source>
        <dbReference type="ARBA" id="ARBA00023136"/>
    </source>
</evidence>
<feature type="chain" id="PRO_5039153683" description="LppP/LprE lipoprotein" evidence="6">
    <location>
        <begin position="20"/>
        <end position="189"/>
    </location>
</feature>
<proteinExistence type="predicted"/>
<dbReference type="EMBL" id="ACZI02000002">
    <property type="protein sequence ID" value="EFV12827.1"/>
    <property type="molecule type" value="Genomic_DNA"/>
</dbReference>
<keyword evidence="4" id="KW-0564">Palmitate</keyword>
<dbReference type="InterPro" id="IPR025971">
    <property type="entry name" value="LppP/LprE"/>
</dbReference>
<evidence type="ECO:0000256" key="1">
    <source>
        <dbReference type="ARBA" id="ARBA00022475"/>
    </source>
</evidence>
<comment type="caution">
    <text evidence="7">The sequence shown here is derived from an EMBL/GenBank/DDBJ whole genome shotgun (WGS) entry which is preliminary data.</text>
</comment>
<dbReference type="STRING" id="679197.HMPREF9336_02314"/>
<dbReference type="RefSeq" id="WP_007470553.1">
    <property type="nucleotide sequence ID" value="NZ_KI391953.1"/>
</dbReference>
<sequence>MRTTWLLGMTTMLLTTACAPSGAPSSEKGQGFATMASLRGGLASSSANPCPQVPDAPEVRAAVGSLPPPERAPAERWSQSYTGRYDRCGALTAVVVSLEGEKDPLGPRQVLFFHDGGFVGTADPCAFGPTEVKSARGDTVVVQYRWPRGQETVTTMTGLANIKYHWIGDKVVRVNQIPQALYDVSGCER</sequence>
<evidence type="ECO:0000256" key="2">
    <source>
        <dbReference type="ARBA" id="ARBA00022729"/>
    </source>
</evidence>
<organism evidence="7 8">
    <name type="scientific">Segniliparus rugosus (strain ATCC BAA-974 / DSM 45345 / CCUG 50838 / CIP 108380 / JCM 13579 / CDC 945)</name>
    <dbReference type="NCBI Taxonomy" id="679197"/>
    <lineage>
        <taxon>Bacteria</taxon>
        <taxon>Bacillati</taxon>
        <taxon>Actinomycetota</taxon>
        <taxon>Actinomycetes</taxon>
        <taxon>Mycobacteriales</taxon>
        <taxon>Segniliparaceae</taxon>
        <taxon>Segniliparus</taxon>
    </lineage>
</organism>
<dbReference type="PROSITE" id="PS51257">
    <property type="entry name" value="PROKAR_LIPOPROTEIN"/>
    <property type="match status" value="1"/>
</dbReference>
<name>E5XS42_SEGRC</name>
<gene>
    <name evidence="7" type="ORF">HMPREF9336_02314</name>
</gene>
<keyword evidence="1" id="KW-1003">Cell membrane</keyword>
<evidence type="ECO:0000313" key="8">
    <source>
        <dbReference type="Proteomes" id="UP000004816"/>
    </source>
</evidence>
<evidence type="ECO:0000256" key="6">
    <source>
        <dbReference type="SAM" id="SignalP"/>
    </source>
</evidence>
<keyword evidence="3" id="KW-0472">Membrane</keyword>
<dbReference type="Pfam" id="PF14041">
    <property type="entry name" value="Lipoprotein_21"/>
    <property type="match status" value="1"/>
</dbReference>
<dbReference type="Proteomes" id="UP000004816">
    <property type="component" value="Unassembled WGS sequence"/>
</dbReference>
<dbReference type="HOGENOM" id="CLU_1721074_0_0_11"/>
<evidence type="ECO:0000256" key="5">
    <source>
        <dbReference type="ARBA" id="ARBA00023288"/>
    </source>
</evidence>
<feature type="signal peptide" evidence="6">
    <location>
        <begin position="1"/>
        <end position="19"/>
    </location>
</feature>
<evidence type="ECO:0000256" key="4">
    <source>
        <dbReference type="ARBA" id="ARBA00023139"/>
    </source>
</evidence>
<accession>E5XS42</accession>
<evidence type="ECO:0000313" key="7">
    <source>
        <dbReference type="EMBL" id="EFV12827.1"/>
    </source>
</evidence>
<keyword evidence="8" id="KW-1185">Reference proteome</keyword>
<dbReference type="AlphaFoldDB" id="E5XS42"/>
<keyword evidence="2 6" id="KW-0732">Signal</keyword>
<evidence type="ECO:0008006" key="9">
    <source>
        <dbReference type="Google" id="ProtNLM"/>
    </source>
</evidence>
<reference evidence="7 8" key="1">
    <citation type="journal article" date="2011" name="Stand. Genomic Sci.">
        <title>High quality draft genome sequence of Segniliparus rugosus CDC 945(T)= (ATCC BAA-974(T)).</title>
        <authorList>
            <person name="Earl A.M."/>
            <person name="Desjardins C.A."/>
            <person name="Fitzgerald M.G."/>
            <person name="Arachchi H.M."/>
            <person name="Zeng Q."/>
            <person name="Mehta T."/>
            <person name="Griggs A."/>
            <person name="Birren B.W."/>
            <person name="Toney N.C."/>
            <person name="Carr J."/>
            <person name="Posey J."/>
            <person name="Butler W.R."/>
        </authorList>
    </citation>
    <scope>NUCLEOTIDE SEQUENCE [LARGE SCALE GENOMIC DNA]</scope>
    <source>
        <strain evidence="8">ATCC BAA-974 / DSM 45345 / CCUG 50838 / CIP 108380 / JCM 13579 / CDC 945</strain>
    </source>
</reference>